<dbReference type="AlphaFoldDB" id="A0ABD3Q2Z3"/>
<reference evidence="5 6" key="1">
    <citation type="submission" date="2024-10" db="EMBL/GenBank/DDBJ databases">
        <title>Updated reference genomes for cyclostephanoid diatoms.</title>
        <authorList>
            <person name="Roberts W.R."/>
            <person name="Alverson A.J."/>
        </authorList>
    </citation>
    <scope>NUCLEOTIDE SEQUENCE [LARGE SCALE GENOMIC DNA]</scope>
    <source>
        <strain evidence="5 6">AJA276-08</strain>
    </source>
</reference>
<gene>
    <name evidence="5" type="ORF">ACHAW5_005235</name>
</gene>
<sequence>MAKHVKQQFVKKPIGRRFLIWIGQTQHAFGTRMTIWSSGYKVRHISPIEEGAALSQGADLLSESFVFFVSGSVVVYEYHRSSEKEKVKEEARLKEITDESAELQAKLNSLDKRLVSLEEFAKANRRAIVLGVGIGANGKYVEPGELVPINDKEVEMKTPKLKESSPVMKSPDASQRSRRWWWPF</sequence>
<accession>A0ABD3Q2Z3</accession>
<evidence type="ECO:0000313" key="6">
    <source>
        <dbReference type="Proteomes" id="UP001530315"/>
    </source>
</evidence>
<dbReference type="Proteomes" id="UP001530315">
    <property type="component" value="Unassembled WGS sequence"/>
</dbReference>
<dbReference type="PANTHER" id="PTHR12499:SF0">
    <property type="entry name" value="OPTIC ATROPHY 3 PROTEIN"/>
    <property type="match status" value="1"/>
</dbReference>
<feature type="region of interest" description="Disordered" evidence="4">
    <location>
        <begin position="158"/>
        <end position="184"/>
    </location>
</feature>
<comment type="similarity">
    <text evidence="1">Belongs to the OPA3 family.</text>
</comment>
<comment type="caution">
    <text evidence="5">The sequence shown here is derived from an EMBL/GenBank/DDBJ whole genome shotgun (WGS) entry which is preliminary data.</text>
</comment>
<evidence type="ECO:0000256" key="4">
    <source>
        <dbReference type="SAM" id="MobiDB-lite"/>
    </source>
</evidence>
<evidence type="ECO:0000256" key="2">
    <source>
        <dbReference type="ARBA" id="ARBA00023054"/>
    </source>
</evidence>
<protein>
    <recommendedName>
        <fullName evidence="7">OPA3-like protein</fullName>
    </recommendedName>
</protein>
<organism evidence="5 6">
    <name type="scientific">Stephanodiscus triporus</name>
    <dbReference type="NCBI Taxonomy" id="2934178"/>
    <lineage>
        <taxon>Eukaryota</taxon>
        <taxon>Sar</taxon>
        <taxon>Stramenopiles</taxon>
        <taxon>Ochrophyta</taxon>
        <taxon>Bacillariophyta</taxon>
        <taxon>Coscinodiscophyceae</taxon>
        <taxon>Thalassiosirophycidae</taxon>
        <taxon>Stephanodiscales</taxon>
        <taxon>Stephanodiscaceae</taxon>
        <taxon>Stephanodiscus</taxon>
    </lineage>
</organism>
<proteinExistence type="inferred from homology"/>
<dbReference type="Pfam" id="PF07047">
    <property type="entry name" value="OPA3"/>
    <property type="match status" value="1"/>
</dbReference>
<keyword evidence="6" id="KW-1185">Reference proteome</keyword>
<evidence type="ECO:0000256" key="3">
    <source>
        <dbReference type="SAM" id="Coils"/>
    </source>
</evidence>
<name>A0ABD3Q2Z3_9STRA</name>
<evidence type="ECO:0000256" key="1">
    <source>
        <dbReference type="ARBA" id="ARBA00007584"/>
    </source>
</evidence>
<feature type="coiled-coil region" evidence="3">
    <location>
        <begin position="79"/>
        <end position="120"/>
    </location>
</feature>
<dbReference type="PANTHER" id="PTHR12499">
    <property type="entry name" value="OPTIC ATROPHY 3 PROTEIN OPA3"/>
    <property type="match status" value="1"/>
</dbReference>
<dbReference type="EMBL" id="JALLAZ020000452">
    <property type="protein sequence ID" value="KAL3794814.1"/>
    <property type="molecule type" value="Genomic_DNA"/>
</dbReference>
<evidence type="ECO:0000313" key="5">
    <source>
        <dbReference type="EMBL" id="KAL3794814.1"/>
    </source>
</evidence>
<dbReference type="InterPro" id="IPR010754">
    <property type="entry name" value="OPA3-like"/>
</dbReference>
<evidence type="ECO:0008006" key="7">
    <source>
        <dbReference type="Google" id="ProtNLM"/>
    </source>
</evidence>
<keyword evidence="2 3" id="KW-0175">Coiled coil</keyword>